<dbReference type="EMBL" id="SJSL01000002">
    <property type="protein sequence ID" value="TCD01332.1"/>
    <property type="molecule type" value="Genomic_DNA"/>
</dbReference>
<dbReference type="InterPro" id="IPR017850">
    <property type="entry name" value="Alkaline_phosphatase_core_sf"/>
</dbReference>
<evidence type="ECO:0000259" key="1">
    <source>
        <dbReference type="Pfam" id="PF16356"/>
    </source>
</evidence>
<dbReference type="Pfam" id="PF16356">
    <property type="entry name" value="DUF4983"/>
    <property type="match status" value="1"/>
</dbReference>
<dbReference type="Gene3D" id="2.60.120.200">
    <property type="match status" value="1"/>
</dbReference>
<accession>A0A4R0NKP7</accession>
<dbReference type="SUPFAM" id="SSF49899">
    <property type="entry name" value="Concanavalin A-like lectins/glucanases"/>
    <property type="match status" value="1"/>
</dbReference>
<evidence type="ECO:0000313" key="2">
    <source>
        <dbReference type="EMBL" id="TCD01332.1"/>
    </source>
</evidence>
<organism evidence="2 3">
    <name type="scientific">Pedobacter psychroterrae</name>
    <dbReference type="NCBI Taxonomy" id="2530453"/>
    <lineage>
        <taxon>Bacteria</taxon>
        <taxon>Pseudomonadati</taxon>
        <taxon>Bacteroidota</taxon>
        <taxon>Sphingobacteriia</taxon>
        <taxon>Sphingobacteriales</taxon>
        <taxon>Sphingobacteriaceae</taxon>
        <taxon>Pedobacter</taxon>
    </lineage>
</organism>
<dbReference type="InterPro" id="IPR013320">
    <property type="entry name" value="ConA-like_dom_sf"/>
</dbReference>
<gene>
    <name evidence="2" type="ORF">EZ437_11315</name>
</gene>
<dbReference type="InterPro" id="IPR032309">
    <property type="entry name" value="DUF4983"/>
</dbReference>
<dbReference type="Gene3D" id="3.40.720.10">
    <property type="entry name" value="Alkaline Phosphatase, subunit A"/>
    <property type="match status" value="1"/>
</dbReference>
<evidence type="ECO:0000313" key="3">
    <source>
        <dbReference type="Proteomes" id="UP000293347"/>
    </source>
</evidence>
<protein>
    <submittedName>
        <fullName evidence="2">DUF4983 domain-containing protein</fullName>
    </submittedName>
</protein>
<dbReference type="OrthoDB" id="279982at2"/>
<comment type="caution">
    <text evidence="2">The sequence shown here is derived from an EMBL/GenBank/DDBJ whole genome shotgun (WGS) entry which is preliminary data.</text>
</comment>
<dbReference type="GO" id="GO:0005975">
    <property type="term" value="P:carbohydrate metabolic process"/>
    <property type="evidence" value="ECO:0007669"/>
    <property type="project" value="UniProtKB-ARBA"/>
</dbReference>
<sequence>MLCKDQMINKIKIMKKIKALYYFGTALLMIVAASCNKDFKKLVPDSGDGAGDLDYKAPKVLYLIVDGARGTSVRDAANTTNIKSLVPNSIHTWTSISDTSRNDATNWADMMTGVKKEKHNVLNNTFTGNKLDQFPVIFDLVKSVEPDFRTASFASSNLFKEKLTNGASVSESFNNNDDATKDRIVNFLTNDSASIVVGQFSNVDAAGRLAGSGFDLSFPAYKAAIEKFDTQVGEILTALRGRANYSKENWLIIVTSNRGGQFTLPPIQDDKTLFSNTNANTFTIFHNPAYKFTFIGKPFLGNTYTGKAVRFKGDPEKSVGTVSAALSPNFNFGTNQDFTVSIKVKKGKPKDTGGGDYWYEWPSILGKRNTQGWGGSTAPGNPGWDIALFYNEWRLMIQGGEGNINGEEPAGRSFSGDTWHDLTFVVERKADGFRYLRMYTDGVKGLTNRNGGSRNSPNMDDYRIPGTPNFDNNAPMRVGFSPGELNGGKGYINVQLAELKVWKAAIPEKDIQTYSCDATMDESHPYYSFLVGYWPMLDGSGNKLKDVGGPYEADMTLSGVYAWEDFTNLICSPSNTNLGTLVPKNSDIPTQILSFFNIARQDKWGLDGRVWIAN</sequence>
<dbReference type="GO" id="GO:0004553">
    <property type="term" value="F:hydrolase activity, hydrolyzing O-glycosyl compounds"/>
    <property type="evidence" value="ECO:0007669"/>
    <property type="project" value="UniProtKB-ARBA"/>
</dbReference>
<dbReference type="AlphaFoldDB" id="A0A4R0NKP7"/>
<keyword evidence="3" id="KW-1185">Reference proteome</keyword>
<dbReference type="InterPro" id="IPR002591">
    <property type="entry name" value="Phosphodiest/P_Trfase"/>
</dbReference>
<proteinExistence type="predicted"/>
<dbReference type="SUPFAM" id="SSF53649">
    <property type="entry name" value="Alkaline phosphatase-like"/>
    <property type="match status" value="1"/>
</dbReference>
<feature type="domain" description="DUF4983" evidence="1">
    <location>
        <begin position="522"/>
        <end position="612"/>
    </location>
</feature>
<dbReference type="Pfam" id="PF01663">
    <property type="entry name" value="Phosphodiest"/>
    <property type="match status" value="1"/>
</dbReference>
<name>A0A4R0NKP7_9SPHI</name>
<reference evidence="2 3" key="1">
    <citation type="submission" date="2019-02" db="EMBL/GenBank/DDBJ databases">
        <title>Pedobacter sp. RP-1-14 sp. nov., isolated from Arctic soil.</title>
        <authorList>
            <person name="Dahal R.H."/>
        </authorList>
    </citation>
    <scope>NUCLEOTIDE SEQUENCE [LARGE SCALE GENOMIC DNA]</scope>
    <source>
        <strain evidence="2 3">RP-1-14</strain>
    </source>
</reference>
<dbReference type="Proteomes" id="UP000293347">
    <property type="component" value="Unassembled WGS sequence"/>
</dbReference>
<dbReference type="PROSITE" id="PS51257">
    <property type="entry name" value="PROKAR_LIPOPROTEIN"/>
    <property type="match status" value="1"/>
</dbReference>